<dbReference type="AlphaFoldDB" id="A0A316TLE5"/>
<evidence type="ECO:0000313" key="2">
    <source>
        <dbReference type="Proteomes" id="UP000245533"/>
    </source>
</evidence>
<gene>
    <name evidence="1" type="ORF">DDZ15_15160</name>
</gene>
<protein>
    <submittedName>
        <fullName evidence="1">Uncharacterized protein</fullName>
    </submittedName>
</protein>
<dbReference type="RefSeq" id="WP_109647959.1">
    <property type="nucleotide sequence ID" value="NZ_QGGB01000010.1"/>
</dbReference>
<keyword evidence="2" id="KW-1185">Reference proteome</keyword>
<dbReference type="EMBL" id="QGGB01000010">
    <property type="protein sequence ID" value="PWN05403.1"/>
    <property type="molecule type" value="Genomic_DNA"/>
</dbReference>
<organism evidence="1 2">
    <name type="scientific">Rhodohalobacter mucosus</name>
    <dbReference type="NCBI Taxonomy" id="2079485"/>
    <lineage>
        <taxon>Bacteria</taxon>
        <taxon>Pseudomonadati</taxon>
        <taxon>Balneolota</taxon>
        <taxon>Balneolia</taxon>
        <taxon>Balneolales</taxon>
        <taxon>Balneolaceae</taxon>
        <taxon>Rhodohalobacter</taxon>
    </lineage>
</organism>
<sequence>MKETNLRITHIIGLIWIMIAGFACNDSEPELDGSNSAETSVEGTSPVETDESDYYLTHKEELVFIFASSRSTCPACEDAELSELINDIKTKIQDRSRELGIGFTSIGIAVDWSPETGIDHLRNISIFDEMIVGRNWYNTGMIKYTFSEFPGRRGLPQIIITKRVYSGEMNPDRGVISGYNGIESDVELHRVFGPPAFARWNRDGLPFSREID</sequence>
<evidence type="ECO:0000313" key="1">
    <source>
        <dbReference type="EMBL" id="PWN05403.1"/>
    </source>
</evidence>
<comment type="caution">
    <text evidence="1">The sequence shown here is derived from an EMBL/GenBank/DDBJ whole genome shotgun (WGS) entry which is preliminary data.</text>
</comment>
<dbReference type="Proteomes" id="UP000245533">
    <property type="component" value="Unassembled WGS sequence"/>
</dbReference>
<dbReference type="OrthoDB" id="1524492at2"/>
<name>A0A316TLE5_9BACT</name>
<dbReference type="PROSITE" id="PS51257">
    <property type="entry name" value="PROKAR_LIPOPROTEIN"/>
    <property type="match status" value="1"/>
</dbReference>
<proteinExistence type="predicted"/>
<accession>A0A316TLE5</accession>
<reference evidence="1 2" key="1">
    <citation type="submission" date="2018-05" db="EMBL/GenBank/DDBJ databases">
        <title>Rhodohalobacter halophilus gen. nov., sp. nov., a moderately halophilic member of the family Balneolaceae.</title>
        <authorList>
            <person name="Liu Z.-W."/>
        </authorList>
    </citation>
    <scope>NUCLEOTIDE SEQUENCE [LARGE SCALE GENOMIC DNA]</scope>
    <source>
        <strain evidence="1 2">8A47</strain>
    </source>
</reference>